<dbReference type="EMBL" id="UINC01096529">
    <property type="protein sequence ID" value="SVC53487.1"/>
    <property type="molecule type" value="Genomic_DNA"/>
</dbReference>
<evidence type="ECO:0000313" key="1">
    <source>
        <dbReference type="EMBL" id="SVC53487.1"/>
    </source>
</evidence>
<feature type="non-terminal residue" evidence="1">
    <location>
        <position position="187"/>
    </location>
</feature>
<protein>
    <submittedName>
        <fullName evidence="1">Uncharacterized protein</fullName>
    </submittedName>
</protein>
<organism evidence="1">
    <name type="scientific">marine metagenome</name>
    <dbReference type="NCBI Taxonomy" id="408172"/>
    <lineage>
        <taxon>unclassified sequences</taxon>
        <taxon>metagenomes</taxon>
        <taxon>ecological metagenomes</taxon>
    </lineage>
</organism>
<sequence length="187" mass="21320">MKTKVVFCWIFFFSSLFNLYGKETQNQIDPFQHFMLIKTYQQEFDWLNPWNKKDVVTRSGVASVVKTGNGKLMLLTSADLVANATLIEARRKNASLPSRMHLNRIDHALNLALLESSEKSFFEGLKALEWEIAEKGEAELPVLNPGQKKPLQGEITRLTVGHRQVRDTWLPILQLSLKEIPPQGSIV</sequence>
<dbReference type="AlphaFoldDB" id="A0A382N067"/>
<proteinExistence type="predicted"/>
<reference evidence="1" key="1">
    <citation type="submission" date="2018-05" db="EMBL/GenBank/DDBJ databases">
        <authorList>
            <person name="Lanie J.A."/>
            <person name="Ng W.-L."/>
            <person name="Kazmierczak K.M."/>
            <person name="Andrzejewski T.M."/>
            <person name="Davidsen T.M."/>
            <person name="Wayne K.J."/>
            <person name="Tettelin H."/>
            <person name="Glass J.I."/>
            <person name="Rusch D."/>
            <person name="Podicherti R."/>
            <person name="Tsui H.-C.T."/>
            <person name="Winkler M.E."/>
        </authorList>
    </citation>
    <scope>NUCLEOTIDE SEQUENCE</scope>
</reference>
<gene>
    <name evidence="1" type="ORF">METZ01_LOCUS306341</name>
</gene>
<name>A0A382N067_9ZZZZ</name>
<accession>A0A382N067</accession>